<accession>A0A1Y3YM78</accession>
<dbReference type="EMBL" id="NFII01000022">
    <property type="protein sequence ID" value="OUN98924.1"/>
    <property type="molecule type" value="Genomic_DNA"/>
</dbReference>
<evidence type="ECO:0000313" key="2">
    <source>
        <dbReference type="Proteomes" id="UP000195386"/>
    </source>
</evidence>
<dbReference type="PROSITE" id="PS51257">
    <property type="entry name" value="PROKAR_LIPOPROTEIN"/>
    <property type="match status" value="1"/>
</dbReference>
<dbReference type="Proteomes" id="UP000195386">
    <property type="component" value="Unassembled WGS sequence"/>
</dbReference>
<name>A0A1Y3YM78_9BACE</name>
<gene>
    <name evidence="1" type="ORF">B5F97_16415</name>
</gene>
<sequence length="338" mass="38572">MKKSKYSILYLIILIFLAGCQTEGEFESTSYNSYSITFLYPSNIDANYEFVLEGNKGTSGYISKSKSEVELNVLKKDNQESVFSGKIAVDDLENINSNLNIRLIAVDGKVDIYDESNYISFIPTILYTVGTEDDYVLSFNNQTLENGKSNYIPKGKTEGLIQIKKNNESADLCYTSNPITIAEDMKLSLMQLAEMDFMEIPEDTEAEPTQSNTVKVRFFYIPDETLTMDEIRVDFYRCDATWDWATPLPLAKTLTLKKGELSPYILFDLSDPIYDFYFYDITDVKTGEKIVDYLTYFSIVSMPLLVMTGDAVKYKKATEQFIMGGLDFKVWDSLSTLW</sequence>
<dbReference type="AlphaFoldDB" id="A0A1Y3YM78"/>
<comment type="caution">
    <text evidence="1">The sequence shown here is derived from an EMBL/GenBank/DDBJ whole genome shotgun (WGS) entry which is preliminary data.</text>
</comment>
<proteinExistence type="predicted"/>
<protein>
    <submittedName>
        <fullName evidence="1">Uncharacterized protein</fullName>
    </submittedName>
</protein>
<evidence type="ECO:0000313" key="1">
    <source>
        <dbReference type="EMBL" id="OUN98924.1"/>
    </source>
</evidence>
<dbReference type="RefSeq" id="WP_143270080.1">
    <property type="nucleotide sequence ID" value="NZ_NFII01000022.1"/>
</dbReference>
<organism evidence="1 2">
    <name type="scientific">Bacteroides clarus</name>
    <dbReference type="NCBI Taxonomy" id="626929"/>
    <lineage>
        <taxon>Bacteria</taxon>
        <taxon>Pseudomonadati</taxon>
        <taxon>Bacteroidota</taxon>
        <taxon>Bacteroidia</taxon>
        <taxon>Bacteroidales</taxon>
        <taxon>Bacteroidaceae</taxon>
        <taxon>Bacteroides</taxon>
    </lineage>
</organism>
<reference evidence="2" key="1">
    <citation type="submission" date="2017-04" db="EMBL/GenBank/DDBJ databases">
        <title>Function of individual gut microbiota members based on whole genome sequencing of pure cultures obtained from chicken caecum.</title>
        <authorList>
            <person name="Medvecky M."/>
            <person name="Cejkova D."/>
            <person name="Polansky O."/>
            <person name="Karasova D."/>
            <person name="Kubasova T."/>
            <person name="Cizek A."/>
            <person name="Rychlik I."/>
        </authorList>
    </citation>
    <scope>NUCLEOTIDE SEQUENCE [LARGE SCALE GENOMIC DNA]</scope>
    <source>
        <strain evidence="2">An43</strain>
    </source>
</reference>